<feature type="compositionally biased region" description="Basic and acidic residues" evidence="6">
    <location>
        <begin position="2584"/>
        <end position="2594"/>
    </location>
</feature>
<dbReference type="InterPro" id="IPR008638">
    <property type="entry name" value="FhaB/CdiA-like_TPS"/>
</dbReference>
<dbReference type="GO" id="GO:0090729">
    <property type="term" value="F:toxin activity"/>
    <property type="evidence" value="ECO:0007669"/>
    <property type="project" value="UniProtKB-KW"/>
</dbReference>
<dbReference type="GO" id="GO:0003824">
    <property type="term" value="F:catalytic activity"/>
    <property type="evidence" value="ECO:0007669"/>
    <property type="project" value="UniProtKB-ARBA"/>
</dbReference>
<dbReference type="NCBIfam" id="TIGR01901">
    <property type="entry name" value="adhes_NPXG"/>
    <property type="match status" value="1"/>
</dbReference>
<gene>
    <name evidence="8" type="ORF">MUA00_06085</name>
</gene>
<dbReference type="Pfam" id="PF05860">
    <property type="entry name" value="TPS"/>
    <property type="match status" value="1"/>
</dbReference>
<feature type="region of interest" description="Disordered" evidence="6">
    <location>
        <begin position="2090"/>
        <end position="2117"/>
    </location>
</feature>
<feature type="region of interest" description="Disordered" evidence="6">
    <location>
        <begin position="2419"/>
        <end position="2447"/>
    </location>
</feature>
<keyword evidence="9" id="KW-1185">Reference proteome</keyword>
<dbReference type="Pfam" id="PF04829">
    <property type="entry name" value="PT-VENN"/>
    <property type="match status" value="1"/>
</dbReference>
<dbReference type="InterPro" id="IPR024973">
    <property type="entry name" value="ESPR"/>
</dbReference>
<dbReference type="SUPFAM" id="SSF51126">
    <property type="entry name" value="Pectin lyase-like"/>
    <property type="match status" value="1"/>
</dbReference>
<dbReference type="Proteomes" id="UP001150641">
    <property type="component" value="Unassembled WGS sequence"/>
</dbReference>
<dbReference type="InterPro" id="IPR006914">
    <property type="entry name" value="VENN_dom"/>
</dbReference>
<dbReference type="EMBL" id="JALHAP010000074">
    <property type="protein sequence ID" value="MCT4701376.1"/>
    <property type="molecule type" value="Genomic_DNA"/>
</dbReference>
<organism evidence="8 9">
    <name type="scientific">Dryocola boscaweniae</name>
    <dbReference type="NCBI Taxonomy" id="2925397"/>
    <lineage>
        <taxon>Bacteria</taxon>
        <taxon>Pseudomonadati</taxon>
        <taxon>Pseudomonadota</taxon>
        <taxon>Gammaproteobacteria</taxon>
        <taxon>Enterobacterales</taxon>
        <taxon>Enterobacteriaceae</taxon>
        <taxon>Dryocola</taxon>
    </lineage>
</organism>
<feature type="compositionally biased region" description="Polar residues" evidence="6">
    <location>
        <begin position="2595"/>
        <end position="2612"/>
    </location>
</feature>
<feature type="domain" description="Filamentous haemagglutinin FhaB/tRNA nuclease CdiA-like TPS" evidence="7">
    <location>
        <begin position="86"/>
        <end position="206"/>
    </location>
</feature>
<comment type="caution">
    <text evidence="8">The sequence shown here is derived from an EMBL/GenBank/DDBJ whole genome shotgun (WGS) entry which is preliminary data.</text>
</comment>
<feature type="region of interest" description="Disordered" evidence="6">
    <location>
        <begin position="2579"/>
        <end position="2614"/>
    </location>
</feature>
<keyword evidence="2" id="KW-0800">Toxin</keyword>
<dbReference type="RefSeq" id="WP_271122370.1">
    <property type="nucleotide sequence ID" value="NZ_JALHAN010000061.1"/>
</dbReference>
<dbReference type="NCBIfam" id="TIGR01731">
    <property type="entry name" value="fil_hemag_20aa"/>
    <property type="match status" value="33"/>
</dbReference>
<comment type="subcellular location">
    <subcellularLocation>
        <location evidence="1">Target cell</location>
        <location evidence="1">Target cell cytoplasm</location>
    </subcellularLocation>
</comment>
<protein>
    <submittedName>
        <fullName evidence="8">Hemagglutinin repeat-containing protein</fullName>
    </submittedName>
</protein>
<dbReference type="InterPro" id="IPR025157">
    <property type="entry name" value="Hemagglutinin_rpt"/>
</dbReference>
<name>A0A9X3AN22_9ENTR</name>
<feature type="compositionally biased region" description="Basic and acidic residues" evidence="6">
    <location>
        <begin position="2092"/>
        <end position="2102"/>
    </location>
</feature>
<dbReference type="InterPro" id="IPR012334">
    <property type="entry name" value="Pectin_lyas_fold"/>
</dbReference>
<evidence type="ECO:0000313" key="8">
    <source>
        <dbReference type="EMBL" id="MCT4701376.1"/>
    </source>
</evidence>
<accession>A0A9X3AN22</accession>
<evidence type="ECO:0000259" key="7">
    <source>
        <dbReference type="SMART" id="SM00912"/>
    </source>
</evidence>
<keyword evidence="3" id="KW-1266">Target cell cytoplasm</keyword>
<dbReference type="Pfam" id="PF13018">
    <property type="entry name" value="ESPR"/>
    <property type="match status" value="1"/>
</dbReference>
<keyword evidence="4" id="KW-0843">Virulence</keyword>
<dbReference type="SMART" id="SM00912">
    <property type="entry name" value="Haemagg_act"/>
    <property type="match status" value="1"/>
</dbReference>
<comment type="similarity">
    <text evidence="5">In the N-terminal section; belongs to the CdiA toxin family.</text>
</comment>
<dbReference type="InterPro" id="IPR011050">
    <property type="entry name" value="Pectin_lyase_fold/virulence"/>
</dbReference>
<proteinExistence type="inferred from homology"/>
<evidence type="ECO:0000256" key="6">
    <source>
        <dbReference type="SAM" id="MobiDB-lite"/>
    </source>
</evidence>
<evidence type="ECO:0000313" key="9">
    <source>
        <dbReference type="Proteomes" id="UP001150641"/>
    </source>
</evidence>
<evidence type="ECO:0000256" key="5">
    <source>
        <dbReference type="ARBA" id="ARBA00024043"/>
    </source>
</evidence>
<evidence type="ECO:0000256" key="1">
    <source>
        <dbReference type="ARBA" id="ARBA00004219"/>
    </source>
</evidence>
<dbReference type="Gene3D" id="2.160.20.10">
    <property type="entry name" value="Single-stranded right-handed beta-helix, Pectin lyase-like"/>
    <property type="match status" value="1"/>
</dbReference>
<evidence type="ECO:0000256" key="3">
    <source>
        <dbReference type="ARBA" id="ARBA00022913"/>
    </source>
</evidence>
<evidence type="ECO:0000256" key="2">
    <source>
        <dbReference type="ARBA" id="ARBA00022656"/>
    </source>
</evidence>
<dbReference type="Pfam" id="PF13332">
    <property type="entry name" value="Fil_haemagg_2"/>
    <property type="match status" value="5"/>
</dbReference>
<reference evidence="8" key="1">
    <citation type="submission" date="2022-03" db="EMBL/GenBank/DDBJ databases">
        <title>Proposal of a novel genus Dryocolo and two novel species.</title>
        <authorList>
            <person name="Maddock D.W."/>
            <person name="Brady C.L."/>
            <person name="Denman S."/>
            <person name="Arnold D."/>
        </authorList>
    </citation>
    <scope>NUCLEOTIDE SEQUENCE</scope>
    <source>
        <strain evidence="8">H6W4</strain>
    </source>
</reference>
<sequence length="3386" mass="349042">MNRLLYRIIFNKARGMLMVVAEIARSCSAHSPASGIGHTRSRLVGKVSAVSLSLWLAIGAIQTVQAAIVADKSAPGNQQPTIIGTANGTPQVNIQTPSAGGVSRNTFSQFDVDRKGAILNNSRKNTATQLGGMVTGNPWLAKGEAKIVLNEVNARDPSKLNGYIEVAGQKAQVVIASPSGITCNGCGFINAGRATLTTGSAQLQNGNITGYLVDRGDIVVDGKGLDSTRQDHTDIIARAVKVNAAIHANDLQVTTGRNKVDAAHEQTAILADNGSTKPQLALDVSQVGGMYAGKIRLRGTERGVGVRNAGHIGSEAGLVTITADGRIENTGELSSRDALQIGSASGITNSGNMLSQKTLTVTSSGDVRNSGSFWSSADARVAASTTVDNSGSIAARHNVTVSGERITSTTAGTLAAGVHPDGKTGSSGDLTLTASGKLAINGLAVAGGNLQAAGQGLDASGSRMRAKSITLDAKRKDLSTAGAQVTADKTLKTSTAGTHNNSGGQLAADTLQLTAKRLQNHQGQVVQSGTQALTLGHQDAIENREGSIATNARDLTLQTSSLDNRDGEIIHAGKGTLTISSAAFIGDRGSIVSSGQLALKGRDLALDGSTTLAEGISIQADNLSNRDGQLVQSGKGTMALDVRHSTDNRGGQIAANGHVVLNTTHLDNRQGQILAADAGSLSLHATGRTDSREGVLTAAKNVTVTTGQLSNDSGLISAEKGQLALTSTGQLGNAGGQIAAAGDMTVTAGGLNSRQGLVTGNNVTLLLGTSALNNQDGAIAAQNGLTISSGALNNDAGLLQSGSHMVIDTHGQTLTSRNSGETGGIFAQTALTITSGKLDNTHGAVIAGGDTRLTTAGLDNRDGVLASESSLLLTAHSVDNRGGALSAALDMALALAGSLNNRDGVVSSGEHLNISATQLDNTQGTVAAGGDARLSVGQTLNQRGQIAALGNMTIGGQRLDNDSGGLVQSGNNLVLTADHISNRNSGESGGVTSQGNMQITSGSLLNDSGLLLAGQRAALETSRFSNIAGTLVALGQLKLAVRSDTDNREGLIQGNGVTLDTTGHLLDNRKGTIYSLATMQLATAGLNNQNGTLGAKSDFTLKASWLDNSNSGRVVGEQAATFTLASLDNRNGQIQSVGKLLVNAAQGVINNTLGLIRSGASATLNAASLINRDTQVAEKGIEGLNVVISSRALDNTNGTLLTGQNLTITNSGTLDNTRGELAAGGTLLLDGSALNLVNTAGVVKAGEHVTVQAVRIGGDGQLLSLGDMVLSSRQDIFNTGEMTANGNFTLTTPGLVTNNGKLLAGAKLDLTSGNLLNSTTGEIAAGHTWLTVANTLTNYGLIDGNWTLLKAGTLNNTGTGRIYGDFVGIQAGTLSNLAENDAAATIAGRERVDIGAGTINNRDHALIYSAGDMAIGGALDAKGMATGQNGVLNNRSSTIESAGDMSLSVARLNNINDHFSTEVVHISTEQKHEYQHKGSSNRWDADAEGVFIDRNSADNLLNLNTPEDTGHNNDNFYEYSYIRTIEEEVIKESDPGKILSGGHMSISAGHVLNDKSQIVAGGTLGIAADAVENVMPEGSRWIADEGQVTHYSRKISKGSDSQKKSTSDYVPPTVIQSITLRPGRLEGNSVFNGSGMQLASAVQQSTGTTISGTGSITADIDGREIGVGLQTVTGTDFPSRQPVVLQPGQQFEVPVSEGVSGNNSSQTVVRITGPNTQLPDNSLFKTHPEPGAAYLVETDPRFTNNKRWLGSDYMQNAFSMSHDNMHKRLGDGYYEQRLIREQIIALTGSRYLGDHRNDETQFKALMDAGIAFGQKYNLIPGVALTAEQMSLLTEDMVWLVNSQVQLADGRWQTVLVPQVYVRVKPGDIDGSGALLGGQNVVMNLNSDLVNSGTISGREVVQLNAENITNKAGTIQGADVSLLARTDINNIGGVIAGNNSVLASAGRDINVVTTTRSAQSIAGNNRFERTTIERTGGIYVQGENGKLSLSAGRDISLSGAQVVNSGKNSQTLLNAGRDLNLNTVTTSVSDSLIRDQNNYIKQSTIQHVSTSVQGNGNVILKVGQDVNSQAGSVSASGTLSVGAGRDVNLLSVKDSHQTDEKQRYSGKSGGGSRKTMNIHKTSDNETVRGSQFTGNDVAIIAGNNIRLDQGQVSGKQNISLSADHDLNITAGRVDAGGNALLAAGNDINLNAVRTTEQHRSGEGEAHASEISRTVVTAGDNLTLSAGRDVSSQAAVIASENNTAIVAGRDVSLMAESVSEGYSYRSKKKTEIQESVRQQGTEIASGGDTTIIAGRNVTAEASEVVAGGDIGLNAGRDVTLTTATESDYHYKEEKKKSGGFLSKKTTHTISEDSSTREKGSLLSGNSVTVNAGNNLLVKGSDVVADRDVALVAGNDVSVTAATDTDTSWRFKETKKSGLMGTGGIGITVGTSRSTHDRREAGTTQSQSFSTVGSTGGNVVIAAGNQAHIGGADLIAGKDMSLSGSSVIIDPGHDKRTRDETFEQKKSGLTLALSGAVGGAINNAVNSAQDAKNESDGRLAALQATKSVLSGMQAGQAVALDAADSGNTENPSTNAIGVSASLTTQKSKSEQHVRSDEVTGSTLNAGNNLSITATGKNKGPNSGDIMIAGSQLKAGGDTVLDAKNDILLAGAANTQQTTGKNSSSGGGVGVGIGVGSGGWGISVFANGNSAHGKDKGNGTDWTETTIDSGKTVTIKSGNDTVLDGALVNGNKIVADVGHDLLMSSQQDNNDYDSKQTSVAGGGSFTFGSMSGSAYMSVSQDKMKSRFDSVAEQTGLYAGDGGFDITVGNHTQLDGAVIASTATADKNSLDTGTLGFSDIHNEADFKTEHVGGAFNTGGSIAGQFASNAANALLAGGGNKGHAEGTTQAAVADGTVTIRDKDNQKQDVADLSRDTEHANDSISPIFDKEKEQKRLQEIQLIAEIGSQAADIARTQGEILATNAGKAELAKEGIKEPEKGASKEAWADYNKALTQTDGYKAAQQEWGTGSAIQQGMQAATAAIQGLAGGNIAQAISGAAAPYLAEQIHKLTEGNQEAKAMAHAVVGAVTSYAAGNSALAGAAGAVSGELMAQLVMKQLYPGKKVSELTETEKQTISALGTLAAGLAGGVVGDSSADAVAGAQAGKTSVENNYLSSKQIDAWSAEMKSCQAGGGDCGGIIKKYEELSTAQQQQLISDCATSPATCQQKYGDVLADSMNVKQALDRALGEDIPIKMVYDLTATWAHQMDADGIVASNKVSEHIMAKYGLDQAQADIIAGVALSALGGVSKAGKPKYQPNQGAVGNMKEFLTQPGFGTQIKSATQKTSQIYQGQSVYKASNNIGTTIKKGDQFYLDGQHKNHLEVFDSKGNFKAVLNLDGSINRVKTEAAKGRKL</sequence>
<dbReference type="InterPro" id="IPR010069">
    <property type="entry name" value="CdiA_FHA1_rpt"/>
</dbReference>
<evidence type="ECO:0000256" key="4">
    <source>
        <dbReference type="ARBA" id="ARBA00023026"/>
    </source>
</evidence>